<protein>
    <recommendedName>
        <fullName evidence="9">E3 ubiquitin-protein ligase</fullName>
        <ecNumber evidence="9">2.3.2.27</ecNumber>
    </recommendedName>
</protein>
<dbReference type="InterPro" id="IPR039396">
    <property type="entry name" value="Deltex_C"/>
</dbReference>
<evidence type="ECO:0000313" key="12">
    <source>
        <dbReference type="Proteomes" id="UP001652627"/>
    </source>
</evidence>
<dbReference type="EC" id="2.3.2.27" evidence="9"/>
<dbReference type="InterPro" id="IPR048418">
    <property type="entry name" value="DTX3L_a/b_dom"/>
</dbReference>
<evidence type="ECO:0000256" key="9">
    <source>
        <dbReference type="RuleBase" id="RU367105"/>
    </source>
</evidence>
<dbReference type="PROSITE" id="PS50089">
    <property type="entry name" value="ZF_RING_2"/>
    <property type="match status" value="1"/>
</dbReference>
<dbReference type="InterPro" id="IPR017907">
    <property type="entry name" value="Znf_RING_CS"/>
</dbReference>
<evidence type="ECO:0000256" key="10">
    <source>
        <dbReference type="SAM" id="MobiDB-lite"/>
    </source>
</evidence>
<evidence type="ECO:0000313" key="13">
    <source>
        <dbReference type="RefSeq" id="XP_067155438.1"/>
    </source>
</evidence>
<evidence type="ECO:0000256" key="7">
    <source>
        <dbReference type="ARBA" id="ARBA00022833"/>
    </source>
</evidence>
<dbReference type="Gene3D" id="3.30.40.10">
    <property type="entry name" value="Zinc/RING finger domain, C3HC4 (zinc finger)"/>
    <property type="match status" value="1"/>
</dbReference>
<keyword evidence="6 8" id="KW-0863">Zinc-finger</keyword>
<evidence type="ECO:0000256" key="4">
    <source>
        <dbReference type="ARBA" id="ARBA00022679"/>
    </source>
</evidence>
<proteinExistence type="inferred from homology"/>
<sequence length="741" mass="82933">MAAAPLLVRLSPAPGPDASDKLRLKLESYFQSGRRSGGGECEVRAGPEPGTYRVQFKQEQDRRSVQARGEHVLEVGGTSLKVILEAEEGERSHRQRAAPAAAPRFSPPPPRPGEQQAAEGYAGSAADAVTRKIFLTVSATLNTSMFTEQQRENITMICPNLRRERNPGIDGSETLTGDYTDIEKVYHYFKDLIAGNDQCHDFSHSESKSEVGGENGLNTEEMLQVPSALYEYFCHACKEQIKELCERLGVSIKSKDGDSGNTSVSLISDTSPTSIQAAKELFIRTFQKSVGNLEQEKIPLTNSNQLNETIMKLNALFSNLLAKQEGNQLLLRGPKNEILAAKKFLVEESGNSQAEKNMNISSELYKYRNGIEVDASEFKLLEAILSKEIEDIKQNFDTVVEKKDSSHGQKMVIIFRPRFKIFDMSSHATESFINAFQNASAMLREKVISWKLSEDHKKRLNMLLDGKQLENLHIKLKKKGDKFVLSGLPNHLHAAEKHIMSLLDTEDFAQAKNRTALASDLSHQEASSVSEMKYSSRQKNNFSSKQQAKPKTEDEEQEKDVCPICMDSFKNKEVLTKCKHAFCKSCIQQAMSYKRACPICNTCYGLVQGDQPDGTMSVRTILTELPGYPRCNTIEITYVMYSGIQTSNHPNPGKFYHGTSRKAYLPDNKEGQEILQLLRRAFDQKLIFTVGQSRTTGAQGVITWNDIHHKTQMDGGPTSFGYPDPDYLQRVRSELKARGIE</sequence>
<dbReference type="PANTHER" id="PTHR12622">
    <property type="entry name" value="DELTEX-RELATED"/>
    <property type="match status" value="1"/>
</dbReference>
<comment type="similarity">
    <text evidence="3 9">Belongs to the Deltex family.</text>
</comment>
<dbReference type="CDD" id="cd09633">
    <property type="entry name" value="Deltex_C"/>
    <property type="match status" value="1"/>
</dbReference>
<evidence type="ECO:0000256" key="6">
    <source>
        <dbReference type="ARBA" id="ARBA00022771"/>
    </source>
</evidence>
<evidence type="ECO:0000256" key="5">
    <source>
        <dbReference type="ARBA" id="ARBA00022723"/>
    </source>
</evidence>
<evidence type="ECO:0000256" key="1">
    <source>
        <dbReference type="ARBA" id="ARBA00000900"/>
    </source>
</evidence>
<dbReference type="SMART" id="SM00184">
    <property type="entry name" value="RING"/>
    <property type="match status" value="1"/>
</dbReference>
<dbReference type="InterPro" id="IPR039399">
    <property type="entry name" value="Deltex_C_sf"/>
</dbReference>
<keyword evidence="12" id="KW-1185">Reference proteome</keyword>
<dbReference type="PROSITE" id="PS00518">
    <property type="entry name" value="ZF_RING_1"/>
    <property type="match status" value="1"/>
</dbReference>
<comment type="subcellular location">
    <subcellularLocation>
        <location evidence="9">Cytoplasm</location>
    </subcellularLocation>
</comment>
<feature type="domain" description="RING-type" evidence="11">
    <location>
        <begin position="562"/>
        <end position="601"/>
    </location>
</feature>
<dbReference type="Pfam" id="PF21718">
    <property type="entry name" value="KH_DTX3L"/>
    <property type="match status" value="2"/>
</dbReference>
<dbReference type="InterPro" id="IPR039398">
    <property type="entry name" value="Deltex_fam"/>
</dbReference>
<dbReference type="Gene3D" id="3.30.70.330">
    <property type="match status" value="1"/>
</dbReference>
<feature type="compositionally biased region" description="Polar residues" evidence="10">
    <location>
        <begin position="528"/>
        <end position="549"/>
    </location>
</feature>
<dbReference type="SUPFAM" id="SSF57850">
    <property type="entry name" value="RING/U-box"/>
    <property type="match status" value="1"/>
</dbReference>
<dbReference type="Pfam" id="PF23222">
    <property type="entry name" value="RRM_PARP14_1"/>
    <property type="match status" value="1"/>
</dbReference>
<evidence type="ECO:0000259" key="11">
    <source>
        <dbReference type="PROSITE" id="PS50089"/>
    </source>
</evidence>
<dbReference type="InterPro" id="IPR001841">
    <property type="entry name" value="Znf_RING"/>
</dbReference>
<dbReference type="InterPro" id="IPR013083">
    <property type="entry name" value="Znf_RING/FYVE/PHD"/>
</dbReference>
<keyword evidence="9" id="KW-0963">Cytoplasm</keyword>
<dbReference type="InterPro" id="IPR048409">
    <property type="entry name" value="DTX3L_KH-like"/>
</dbReference>
<dbReference type="InterPro" id="IPR012677">
    <property type="entry name" value="Nucleotide-bd_a/b_plait_sf"/>
</dbReference>
<keyword evidence="7 9" id="KW-0862">Zinc</keyword>
<feature type="region of interest" description="Disordered" evidence="10">
    <location>
        <begin position="32"/>
        <end position="69"/>
    </location>
</feature>
<dbReference type="Pfam" id="PF21717">
    <property type="entry name" value="DTX3L_a-b"/>
    <property type="match status" value="1"/>
</dbReference>
<name>A0ABM4ERW9_9AVES</name>
<evidence type="ECO:0000256" key="2">
    <source>
        <dbReference type="ARBA" id="ARBA00004906"/>
    </source>
</evidence>
<dbReference type="Proteomes" id="UP001652627">
    <property type="component" value="Chromosome 6"/>
</dbReference>
<feature type="compositionally biased region" description="Low complexity" evidence="10">
    <location>
        <begin position="113"/>
        <end position="123"/>
    </location>
</feature>
<dbReference type="Pfam" id="PF13923">
    <property type="entry name" value="zf-C3HC4_2"/>
    <property type="match status" value="1"/>
</dbReference>
<dbReference type="GeneID" id="106498433"/>
<dbReference type="Pfam" id="PF18102">
    <property type="entry name" value="DTC"/>
    <property type="match status" value="1"/>
</dbReference>
<comment type="pathway">
    <text evidence="2 9">Protein modification; protein ubiquitination.</text>
</comment>
<feature type="region of interest" description="Disordered" evidence="10">
    <location>
        <begin position="528"/>
        <end position="556"/>
    </location>
</feature>
<keyword evidence="4 9" id="KW-0808">Transferase</keyword>
<organism evidence="12 13">
    <name type="scientific">Apteryx mantelli</name>
    <name type="common">North Island brown kiwi</name>
    <dbReference type="NCBI Taxonomy" id="2696672"/>
    <lineage>
        <taxon>Eukaryota</taxon>
        <taxon>Metazoa</taxon>
        <taxon>Chordata</taxon>
        <taxon>Craniata</taxon>
        <taxon>Vertebrata</taxon>
        <taxon>Euteleostomi</taxon>
        <taxon>Archelosauria</taxon>
        <taxon>Archosauria</taxon>
        <taxon>Dinosauria</taxon>
        <taxon>Saurischia</taxon>
        <taxon>Theropoda</taxon>
        <taxon>Coelurosauria</taxon>
        <taxon>Aves</taxon>
        <taxon>Palaeognathae</taxon>
        <taxon>Apterygiformes</taxon>
        <taxon>Apterygidae</taxon>
        <taxon>Apteryx</taxon>
    </lineage>
</organism>
<dbReference type="Gene3D" id="3.30.390.130">
    <property type="match status" value="1"/>
</dbReference>
<evidence type="ECO:0000256" key="8">
    <source>
        <dbReference type="PROSITE-ProRule" id="PRU00175"/>
    </source>
</evidence>
<dbReference type="RefSeq" id="XP_067155438.1">
    <property type="nucleotide sequence ID" value="XM_067299337.1"/>
</dbReference>
<reference evidence="13" key="1">
    <citation type="submission" date="2025-08" db="UniProtKB">
        <authorList>
            <consortium name="RefSeq"/>
        </authorList>
    </citation>
    <scope>IDENTIFICATION</scope>
    <source>
        <tissue evidence="13">Blood</tissue>
    </source>
</reference>
<gene>
    <name evidence="13" type="primary">DTX3L</name>
</gene>
<keyword evidence="5 9" id="KW-0479">Metal-binding</keyword>
<feature type="compositionally biased region" description="Basic and acidic residues" evidence="10">
    <location>
        <begin position="56"/>
        <end position="69"/>
    </location>
</feature>
<evidence type="ECO:0000256" key="3">
    <source>
        <dbReference type="ARBA" id="ARBA00009413"/>
    </source>
</evidence>
<dbReference type="InterPro" id="IPR057051">
    <property type="entry name" value="PARP14_RPM_1"/>
</dbReference>
<feature type="region of interest" description="Disordered" evidence="10">
    <location>
        <begin position="88"/>
        <end position="123"/>
    </location>
</feature>
<comment type="catalytic activity">
    <reaction evidence="1 9">
        <text>S-ubiquitinyl-[E2 ubiquitin-conjugating enzyme]-L-cysteine + [acceptor protein]-L-lysine = [E2 ubiquitin-conjugating enzyme]-L-cysteine + N(6)-ubiquitinyl-[acceptor protein]-L-lysine.</text>
        <dbReference type="EC" id="2.3.2.27"/>
    </reaction>
</comment>
<accession>A0ABM4ERW9</accession>